<dbReference type="InterPro" id="IPR052082">
    <property type="entry name" value="Myelin_sheath_structural"/>
</dbReference>
<dbReference type="GO" id="GO:0043034">
    <property type="term" value="C:costamere"/>
    <property type="evidence" value="ECO:0007669"/>
    <property type="project" value="TreeGrafter"/>
</dbReference>
<dbReference type="GO" id="GO:0043484">
    <property type="term" value="P:regulation of RNA splicing"/>
    <property type="evidence" value="ECO:0007669"/>
    <property type="project" value="TreeGrafter"/>
</dbReference>
<dbReference type="Proteomes" id="UP000314986">
    <property type="component" value="Unassembled WGS sequence"/>
</dbReference>
<dbReference type="InParanoid" id="A0A4W3JWP0"/>
<proteinExistence type="predicted"/>
<accession>A0A4W3JWP0</accession>
<keyword evidence="4" id="KW-1185">Reference proteome</keyword>
<evidence type="ECO:0008006" key="5">
    <source>
        <dbReference type="Google" id="ProtNLM"/>
    </source>
</evidence>
<reference evidence="4" key="1">
    <citation type="journal article" date="2006" name="Science">
        <title>Ancient noncoding elements conserved in the human genome.</title>
        <authorList>
            <person name="Venkatesh B."/>
            <person name="Kirkness E.F."/>
            <person name="Loh Y.H."/>
            <person name="Halpern A.L."/>
            <person name="Lee A.P."/>
            <person name="Johnson J."/>
            <person name="Dandona N."/>
            <person name="Viswanathan L.D."/>
            <person name="Tay A."/>
            <person name="Venter J.C."/>
            <person name="Strausberg R.L."/>
            <person name="Brenner S."/>
        </authorList>
    </citation>
    <scope>NUCLEOTIDE SEQUENCE [LARGE SCALE GENOMIC DNA]</scope>
</reference>
<reference evidence="3" key="5">
    <citation type="submission" date="2025-09" db="UniProtKB">
        <authorList>
            <consortium name="Ensembl"/>
        </authorList>
    </citation>
    <scope>IDENTIFICATION</scope>
</reference>
<organism evidence="3 4">
    <name type="scientific">Callorhinchus milii</name>
    <name type="common">Ghost shark</name>
    <dbReference type="NCBI Taxonomy" id="7868"/>
    <lineage>
        <taxon>Eukaryota</taxon>
        <taxon>Metazoa</taxon>
        <taxon>Chordata</taxon>
        <taxon>Craniata</taxon>
        <taxon>Vertebrata</taxon>
        <taxon>Chondrichthyes</taxon>
        <taxon>Holocephali</taxon>
        <taxon>Chimaeriformes</taxon>
        <taxon>Callorhinchidae</taxon>
        <taxon>Callorhinchus</taxon>
    </lineage>
</organism>
<reference evidence="4" key="2">
    <citation type="journal article" date="2007" name="PLoS Biol.">
        <title>Survey sequencing and comparative analysis of the elephant shark (Callorhinchus milii) genome.</title>
        <authorList>
            <person name="Venkatesh B."/>
            <person name="Kirkness E.F."/>
            <person name="Loh Y.H."/>
            <person name="Halpern A.L."/>
            <person name="Lee A.P."/>
            <person name="Johnson J."/>
            <person name="Dandona N."/>
            <person name="Viswanathan L.D."/>
            <person name="Tay A."/>
            <person name="Venter J.C."/>
            <person name="Strausberg R.L."/>
            <person name="Brenner S."/>
        </authorList>
    </citation>
    <scope>NUCLEOTIDE SEQUENCE [LARGE SCALE GENOMIC DNA]</scope>
</reference>
<dbReference type="GeneTree" id="ENSGT00940000154902"/>
<name>A0A4W3JWP0_CALMI</name>
<evidence type="ECO:0000256" key="1">
    <source>
        <dbReference type="ARBA" id="ARBA00004123"/>
    </source>
</evidence>
<sequence>MPSLNLRGPNISGPDGDLGFKVPNIKGVSPKLDGNFKSPTIDVKSPEVDLNVPDTNLTFWDKLKFPKFKKPNLGISEPDVKMPGLRLDTDLPETNIKLPSGKIKEDMKFPKVDVKTPGLDVNVPKPKIKTSTFKLPSLNIKPSKPDVNLKTPKVTGDVDLPKFSIKSPNVDVNKPNIDLHGPSSKMKMPNIGLPSFNTPDLNMKKPDLDLDGKLKMPNFKMKKGLNIPDVDIQGSKGDLGINVPDVNLQSKKFKMPTFNAPGRDLSVPDIDVNLKKPDITDNVNISFPKTKGEFQVPGIDVKKPSFEVNDPNINLHGPNVTLPNVDFDDRKAKIKSLGIKLPSFTPNTKGIDLTAPKLETDFKGPKLDIESPDLDINTPKPGDIALGGNFNIPKFTTPKYSLSGQKGNLPDVDLPGVNIKGDVKPKGIDMKSPKGDIDINMPGAEFKTPNVEMPSFNLRGPNISGPDGDLGFKVPNIKGVSPKLDGNFKSPTIDVKSPEVDLNVPDTNLTFWDKLKFPKFKKPNLETNIKLPSGKMKLPKVDAKIPKLDLKAPNLDIKAPKLDMKTPELDLKTPKLDVKTPKLDMDVNVPKIKTPTLKIPSLNLPGINTSKPDVNLSINADLKSPKIDITPKGNLEGKSQKFKNLFKWSLPKASVPDVNMDLNKPDVNGQLSLPDPKFQGAIKGPNIDLEGKKFDMKAPSAEFQGPKFETPEMNLSPLKASLPDLNLPSLENARSNIKGLKIDGDLSNPKVKGSDFYVNLPKAGITMPDVDINMKAPKISGRDEELDLKSPQVKGNIDLPEPSIKGGVKLPTFNANVPGAGVDVKSSDLKFNDPSLSRISGGTFKVRSASVSDLDEPTNGSTNGLNLKAQSSSTLNINGDTKSKKSRFKLPSLGYKSRGSVDLNKAQVESSKSFGSRFNLPELEFSLTPTS</sequence>
<dbReference type="GO" id="GO:0005634">
    <property type="term" value="C:nucleus"/>
    <property type="evidence" value="ECO:0007669"/>
    <property type="project" value="UniProtKB-SubCell"/>
</dbReference>
<dbReference type="PANTHER" id="PTHR23348">
    <property type="entry name" value="PERIAXIN/AHNAK"/>
    <property type="match status" value="1"/>
</dbReference>
<keyword evidence="2" id="KW-0539">Nucleus</keyword>
<dbReference type="STRING" id="7868.ENSCMIP00000047924"/>
<reference evidence="4" key="3">
    <citation type="journal article" date="2014" name="Nature">
        <title>Elephant shark genome provides unique insights into gnathostome evolution.</title>
        <authorList>
            <consortium name="International Elephant Shark Genome Sequencing Consortium"/>
            <person name="Venkatesh B."/>
            <person name="Lee A.P."/>
            <person name="Ravi V."/>
            <person name="Maurya A.K."/>
            <person name="Lian M.M."/>
            <person name="Swann J.B."/>
            <person name="Ohta Y."/>
            <person name="Flajnik M.F."/>
            <person name="Sutoh Y."/>
            <person name="Kasahara M."/>
            <person name="Hoon S."/>
            <person name="Gangu V."/>
            <person name="Roy S.W."/>
            <person name="Irimia M."/>
            <person name="Korzh V."/>
            <person name="Kondrychyn I."/>
            <person name="Lim Z.W."/>
            <person name="Tay B.H."/>
            <person name="Tohari S."/>
            <person name="Kong K.W."/>
            <person name="Ho S."/>
            <person name="Lorente-Galdos B."/>
            <person name="Quilez J."/>
            <person name="Marques-Bonet T."/>
            <person name="Raney B.J."/>
            <person name="Ingham P.W."/>
            <person name="Tay A."/>
            <person name="Hillier L.W."/>
            <person name="Minx P."/>
            <person name="Boehm T."/>
            <person name="Wilson R.K."/>
            <person name="Brenner S."/>
            <person name="Warren W.C."/>
        </authorList>
    </citation>
    <scope>NUCLEOTIDE SEQUENCE [LARGE SCALE GENOMIC DNA]</scope>
</reference>
<reference evidence="3" key="4">
    <citation type="submission" date="2025-08" db="UniProtKB">
        <authorList>
            <consortium name="Ensembl"/>
        </authorList>
    </citation>
    <scope>IDENTIFICATION</scope>
</reference>
<dbReference type="AlphaFoldDB" id="A0A4W3JWP0"/>
<comment type="subcellular location">
    <subcellularLocation>
        <location evidence="1">Nucleus</location>
    </subcellularLocation>
</comment>
<evidence type="ECO:0000313" key="4">
    <source>
        <dbReference type="Proteomes" id="UP000314986"/>
    </source>
</evidence>
<dbReference type="Ensembl" id="ENSCMIT00000048598.1">
    <property type="protein sequence ID" value="ENSCMIP00000047924.1"/>
    <property type="gene ID" value="ENSCMIG00000019621.1"/>
</dbReference>
<protein>
    <recommendedName>
        <fullName evidence="5">Neuroblast differentiation-associated protein AHNAK-like protein</fullName>
    </recommendedName>
</protein>
<evidence type="ECO:0000313" key="3">
    <source>
        <dbReference type="Ensembl" id="ENSCMIP00000047924.1"/>
    </source>
</evidence>
<dbReference type="PANTHER" id="PTHR23348:SF41">
    <property type="entry name" value="NEUROBLAST DIFFERENTIATION-ASSOCIATED PROTEIN AHNAK"/>
    <property type="match status" value="1"/>
</dbReference>
<evidence type="ECO:0000256" key="2">
    <source>
        <dbReference type="ARBA" id="ARBA00023242"/>
    </source>
</evidence>